<dbReference type="InterPro" id="IPR008984">
    <property type="entry name" value="SMAD_FHA_dom_sf"/>
</dbReference>
<evidence type="ECO:0000256" key="1">
    <source>
        <dbReference type="SAM" id="MobiDB-lite"/>
    </source>
</evidence>
<dbReference type="Pfam" id="PF12773">
    <property type="entry name" value="DZR"/>
    <property type="match status" value="1"/>
</dbReference>
<dbReference type="Proteomes" id="UP000218785">
    <property type="component" value="Chromosome"/>
</dbReference>
<feature type="region of interest" description="Disordered" evidence="1">
    <location>
        <begin position="122"/>
        <end position="175"/>
    </location>
</feature>
<accession>A0A1Z4MV03</accession>
<name>A0A1Z4MV03_9CYAN</name>
<organism evidence="3 4">
    <name type="scientific">Tolypothrix tenuis PCC 7101</name>
    <dbReference type="NCBI Taxonomy" id="231146"/>
    <lineage>
        <taxon>Bacteria</taxon>
        <taxon>Bacillati</taxon>
        <taxon>Cyanobacteriota</taxon>
        <taxon>Cyanophyceae</taxon>
        <taxon>Nostocales</taxon>
        <taxon>Tolypothrichaceae</taxon>
        <taxon>Tolypothrix</taxon>
    </lineage>
</organism>
<keyword evidence="4" id="KW-1185">Reference proteome</keyword>
<dbReference type="Gene3D" id="2.60.200.20">
    <property type="match status" value="1"/>
</dbReference>
<dbReference type="PROSITE" id="PS50006">
    <property type="entry name" value="FHA_DOMAIN"/>
    <property type="match status" value="1"/>
</dbReference>
<feature type="compositionally biased region" description="Low complexity" evidence="1">
    <location>
        <begin position="166"/>
        <end position="175"/>
    </location>
</feature>
<dbReference type="InterPro" id="IPR000253">
    <property type="entry name" value="FHA_dom"/>
</dbReference>
<gene>
    <name evidence="3" type="ORF">NIES37_12050</name>
</gene>
<dbReference type="EMBL" id="AP018248">
    <property type="protein sequence ID" value="BAY97267.1"/>
    <property type="molecule type" value="Genomic_DNA"/>
</dbReference>
<feature type="compositionally biased region" description="Pro residues" evidence="1">
    <location>
        <begin position="122"/>
        <end position="135"/>
    </location>
</feature>
<reference evidence="3 4" key="1">
    <citation type="submission" date="2017-06" db="EMBL/GenBank/DDBJ databases">
        <title>Genome sequencing of cyanobaciteial culture collection at National Institute for Environmental Studies (NIES).</title>
        <authorList>
            <person name="Hirose Y."/>
            <person name="Shimura Y."/>
            <person name="Fujisawa T."/>
            <person name="Nakamura Y."/>
            <person name="Kawachi M."/>
        </authorList>
    </citation>
    <scope>NUCLEOTIDE SEQUENCE [LARGE SCALE GENOMIC DNA]</scope>
    <source>
        <strain evidence="3 4">NIES-37</strain>
    </source>
</reference>
<dbReference type="CDD" id="cd00060">
    <property type="entry name" value="FHA"/>
    <property type="match status" value="1"/>
</dbReference>
<proteinExistence type="predicted"/>
<sequence length="292" mass="30169">MIVCPNCNHPNPDGAVQCEACYTPLPATNNCPSCGATVQADAAFCGQCGFNLRANAAAAPPTAVAPTVAPDVPLEVPPLVTPDPLVELIQPDPLAVVNPPGSTLPPTAVAVPAEVPPVAPPPAAVEITPAPPAPEPVAAAPEPEPIAPPPAPEPEPEPVAPPEPEPFVAAPAPAVSPARTQLQQVTASLFHVQSNANLELPQTLSVIHIGKPNDRIPPDIDVSGFPNSEIVSRIHADIRVEGDAHYIEDVGSSNGTYINNLPLLPGNRHRLRPGDRISLGKGDMVTFLFQLA</sequence>
<dbReference type="KEGG" id="ttq:NIES37_12050"/>
<feature type="domain" description="FHA" evidence="2">
    <location>
        <begin position="207"/>
        <end position="263"/>
    </location>
</feature>
<dbReference type="AlphaFoldDB" id="A0A1Z4MV03"/>
<evidence type="ECO:0000259" key="2">
    <source>
        <dbReference type="PROSITE" id="PS50006"/>
    </source>
</evidence>
<evidence type="ECO:0000313" key="4">
    <source>
        <dbReference type="Proteomes" id="UP000218785"/>
    </source>
</evidence>
<dbReference type="RefSeq" id="WP_096574346.1">
    <property type="nucleotide sequence ID" value="NZ_CAWNJS010000001.1"/>
</dbReference>
<protein>
    <submittedName>
        <fullName evidence="3">FHA domain-containing protein</fullName>
    </submittedName>
</protein>
<dbReference type="PRINTS" id="PR01217">
    <property type="entry name" value="PRICHEXTENSN"/>
</dbReference>
<dbReference type="SMART" id="SM00240">
    <property type="entry name" value="FHA"/>
    <property type="match status" value="1"/>
</dbReference>
<dbReference type="Pfam" id="PF00498">
    <property type="entry name" value="FHA"/>
    <property type="match status" value="1"/>
</dbReference>
<feature type="compositionally biased region" description="Pro residues" evidence="1">
    <location>
        <begin position="142"/>
        <end position="165"/>
    </location>
</feature>
<dbReference type="SUPFAM" id="SSF49879">
    <property type="entry name" value="SMAD/FHA domain"/>
    <property type="match status" value="1"/>
</dbReference>
<dbReference type="InterPro" id="IPR025874">
    <property type="entry name" value="DZR"/>
</dbReference>
<evidence type="ECO:0000313" key="3">
    <source>
        <dbReference type="EMBL" id="BAY97267.1"/>
    </source>
</evidence>